<dbReference type="EC" id="2.7.11.1" evidence="1"/>
<dbReference type="PANTHER" id="PTHR47634">
    <property type="entry name" value="PROTEIN KINASE DOMAIN-CONTAINING PROTEIN-RELATED"/>
    <property type="match status" value="1"/>
</dbReference>
<comment type="catalytic activity">
    <reaction evidence="8">
        <text>L-seryl-[protein] + ATP = O-phospho-L-seryl-[protein] + ADP + H(+)</text>
        <dbReference type="Rhea" id="RHEA:17989"/>
        <dbReference type="Rhea" id="RHEA-COMP:9863"/>
        <dbReference type="Rhea" id="RHEA-COMP:11604"/>
        <dbReference type="ChEBI" id="CHEBI:15378"/>
        <dbReference type="ChEBI" id="CHEBI:29999"/>
        <dbReference type="ChEBI" id="CHEBI:30616"/>
        <dbReference type="ChEBI" id="CHEBI:83421"/>
        <dbReference type="ChEBI" id="CHEBI:456216"/>
        <dbReference type="EC" id="2.7.11.1"/>
    </reaction>
</comment>
<dbReference type="GO" id="GO:0005737">
    <property type="term" value="C:cytoplasm"/>
    <property type="evidence" value="ECO:0007669"/>
    <property type="project" value="TreeGrafter"/>
</dbReference>
<dbReference type="AlphaFoldDB" id="A0A9P5TGM1"/>
<feature type="domain" description="Protein kinase" evidence="9">
    <location>
        <begin position="1"/>
        <end position="133"/>
    </location>
</feature>
<accession>A0A9P5TGM1</accession>
<dbReference type="GO" id="GO:0050684">
    <property type="term" value="P:regulation of mRNA processing"/>
    <property type="evidence" value="ECO:0007669"/>
    <property type="project" value="TreeGrafter"/>
</dbReference>
<evidence type="ECO:0000256" key="5">
    <source>
        <dbReference type="ARBA" id="ARBA00022777"/>
    </source>
</evidence>
<keyword evidence="3" id="KW-0808">Transferase</keyword>
<keyword evidence="6" id="KW-0067">ATP-binding</keyword>
<organism evidence="10 11">
    <name type="scientific">Gymnopilus junonius</name>
    <name type="common">Spectacular rustgill mushroom</name>
    <name type="synonym">Gymnopilus spectabilis subsp. junonius</name>
    <dbReference type="NCBI Taxonomy" id="109634"/>
    <lineage>
        <taxon>Eukaryota</taxon>
        <taxon>Fungi</taxon>
        <taxon>Dikarya</taxon>
        <taxon>Basidiomycota</taxon>
        <taxon>Agaricomycotina</taxon>
        <taxon>Agaricomycetes</taxon>
        <taxon>Agaricomycetidae</taxon>
        <taxon>Agaricales</taxon>
        <taxon>Agaricineae</taxon>
        <taxon>Hymenogastraceae</taxon>
        <taxon>Gymnopilus</taxon>
    </lineage>
</organism>
<evidence type="ECO:0000256" key="2">
    <source>
        <dbReference type="ARBA" id="ARBA00022527"/>
    </source>
</evidence>
<evidence type="ECO:0000256" key="7">
    <source>
        <dbReference type="ARBA" id="ARBA00047899"/>
    </source>
</evidence>
<sequence>MTTRDPNVPETWAEVEVRLADLGVACWADDIPGHFTDLIYPLALRAPEVCTGAGWGKPSDIWSLECAVFQLVLGQSLIKPDVIPESTPYIHTALLVDYPAQMVKRGKYSHLYFEKDGPLNIPLPGRTSLKKRV</sequence>
<evidence type="ECO:0000256" key="8">
    <source>
        <dbReference type="ARBA" id="ARBA00048679"/>
    </source>
</evidence>
<dbReference type="PROSITE" id="PS50011">
    <property type="entry name" value="PROTEIN_KINASE_DOM"/>
    <property type="match status" value="1"/>
</dbReference>
<keyword evidence="11" id="KW-1185">Reference proteome</keyword>
<evidence type="ECO:0000313" key="11">
    <source>
        <dbReference type="Proteomes" id="UP000724874"/>
    </source>
</evidence>
<evidence type="ECO:0000256" key="4">
    <source>
        <dbReference type="ARBA" id="ARBA00022741"/>
    </source>
</evidence>
<keyword evidence="2" id="KW-0723">Serine/threonine-protein kinase</keyword>
<dbReference type="OrthoDB" id="5979581at2759"/>
<dbReference type="SUPFAM" id="SSF56112">
    <property type="entry name" value="Protein kinase-like (PK-like)"/>
    <property type="match status" value="1"/>
</dbReference>
<gene>
    <name evidence="10" type="ORF">CPB84DRAFT_1854417</name>
</gene>
<dbReference type="GO" id="GO:0000245">
    <property type="term" value="P:spliceosomal complex assembly"/>
    <property type="evidence" value="ECO:0007669"/>
    <property type="project" value="TreeGrafter"/>
</dbReference>
<dbReference type="InterPro" id="IPR011009">
    <property type="entry name" value="Kinase-like_dom_sf"/>
</dbReference>
<dbReference type="Gene3D" id="1.10.510.10">
    <property type="entry name" value="Transferase(Phosphotransferase) domain 1"/>
    <property type="match status" value="1"/>
</dbReference>
<comment type="caution">
    <text evidence="10">The sequence shown here is derived from an EMBL/GenBank/DDBJ whole genome shotgun (WGS) entry which is preliminary data.</text>
</comment>
<dbReference type="InterPro" id="IPR000719">
    <property type="entry name" value="Prot_kinase_dom"/>
</dbReference>
<proteinExistence type="predicted"/>
<dbReference type="GO" id="GO:0005634">
    <property type="term" value="C:nucleus"/>
    <property type="evidence" value="ECO:0007669"/>
    <property type="project" value="TreeGrafter"/>
</dbReference>
<name>A0A9P5TGM1_GYMJU</name>
<dbReference type="Proteomes" id="UP000724874">
    <property type="component" value="Unassembled WGS sequence"/>
</dbReference>
<evidence type="ECO:0000256" key="1">
    <source>
        <dbReference type="ARBA" id="ARBA00012513"/>
    </source>
</evidence>
<evidence type="ECO:0000313" key="10">
    <source>
        <dbReference type="EMBL" id="KAF8872518.1"/>
    </source>
</evidence>
<protein>
    <recommendedName>
        <fullName evidence="1">non-specific serine/threonine protein kinase</fullName>
        <ecNumber evidence="1">2.7.11.1</ecNumber>
    </recommendedName>
</protein>
<dbReference type="PANTHER" id="PTHR47634:SF9">
    <property type="entry name" value="PROTEIN KINASE DOMAIN-CONTAINING PROTEIN-RELATED"/>
    <property type="match status" value="1"/>
</dbReference>
<dbReference type="InterPro" id="IPR051334">
    <property type="entry name" value="SRPK"/>
</dbReference>
<keyword evidence="4" id="KW-0547">Nucleotide-binding</keyword>
<reference evidence="10" key="1">
    <citation type="submission" date="2020-11" db="EMBL/GenBank/DDBJ databases">
        <authorList>
            <consortium name="DOE Joint Genome Institute"/>
            <person name="Ahrendt S."/>
            <person name="Riley R."/>
            <person name="Andreopoulos W."/>
            <person name="LaButti K."/>
            <person name="Pangilinan J."/>
            <person name="Ruiz-duenas F.J."/>
            <person name="Barrasa J.M."/>
            <person name="Sanchez-Garcia M."/>
            <person name="Camarero S."/>
            <person name="Miyauchi S."/>
            <person name="Serrano A."/>
            <person name="Linde D."/>
            <person name="Babiker R."/>
            <person name="Drula E."/>
            <person name="Ayuso-Fernandez I."/>
            <person name="Pacheco R."/>
            <person name="Padilla G."/>
            <person name="Ferreira P."/>
            <person name="Barriuso J."/>
            <person name="Kellner H."/>
            <person name="Castanera R."/>
            <person name="Alfaro M."/>
            <person name="Ramirez L."/>
            <person name="Pisabarro A.G."/>
            <person name="Kuo A."/>
            <person name="Tritt A."/>
            <person name="Lipzen A."/>
            <person name="He G."/>
            <person name="Yan M."/>
            <person name="Ng V."/>
            <person name="Cullen D."/>
            <person name="Martin F."/>
            <person name="Rosso M.-N."/>
            <person name="Henrissat B."/>
            <person name="Hibbett D."/>
            <person name="Martinez A.T."/>
            <person name="Grigoriev I.V."/>
        </authorList>
    </citation>
    <scope>NUCLEOTIDE SEQUENCE</scope>
    <source>
        <strain evidence="10">AH 44721</strain>
    </source>
</reference>
<dbReference type="GO" id="GO:0004674">
    <property type="term" value="F:protein serine/threonine kinase activity"/>
    <property type="evidence" value="ECO:0007669"/>
    <property type="project" value="UniProtKB-KW"/>
</dbReference>
<dbReference type="GO" id="GO:0005524">
    <property type="term" value="F:ATP binding"/>
    <property type="evidence" value="ECO:0007669"/>
    <property type="project" value="UniProtKB-KW"/>
</dbReference>
<evidence type="ECO:0000256" key="3">
    <source>
        <dbReference type="ARBA" id="ARBA00022679"/>
    </source>
</evidence>
<evidence type="ECO:0000259" key="9">
    <source>
        <dbReference type="PROSITE" id="PS50011"/>
    </source>
</evidence>
<evidence type="ECO:0000256" key="6">
    <source>
        <dbReference type="ARBA" id="ARBA00022840"/>
    </source>
</evidence>
<comment type="catalytic activity">
    <reaction evidence="7">
        <text>L-threonyl-[protein] + ATP = O-phospho-L-threonyl-[protein] + ADP + H(+)</text>
        <dbReference type="Rhea" id="RHEA:46608"/>
        <dbReference type="Rhea" id="RHEA-COMP:11060"/>
        <dbReference type="Rhea" id="RHEA-COMP:11605"/>
        <dbReference type="ChEBI" id="CHEBI:15378"/>
        <dbReference type="ChEBI" id="CHEBI:30013"/>
        <dbReference type="ChEBI" id="CHEBI:30616"/>
        <dbReference type="ChEBI" id="CHEBI:61977"/>
        <dbReference type="ChEBI" id="CHEBI:456216"/>
        <dbReference type="EC" id="2.7.11.1"/>
    </reaction>
</comment>
<keyword evidence="5" id="KW-0418">Kinase</keyword>
<dbReference type="EMBL" id="JADNYJ010000264">
    <property type="protein sequence ID" value="KAF8872518.1"/>
    <property type="molecule type" value="Genomic_DNA"/>
</dbReference>